<dbReference type="InterPro" id="IPR041413">
    <property type="entry name" value="MLTR_LBD"/>
</dbReference>
<dbReference type="EMBL" id="JACCBU010000001">
    <property type="protein sequence ID" value="NYE70714.1"/>
    <property type="molecule type" value="Genomic_DNA"/>
</dbReference>
<evidence type="ECO:0000259" key="2">
    <source>
        <dbReference type="SMART" id="SM00530"/>
    </source>
</evidence>
<reference evidence="3 4" key="1">
    <citation type="submission" date="2020-07" db="EMBL/GenBank/DDBJ databases">
        <title>Sequencing the genomes of 1000 actinobacteria strains.</title>
        <authorList>
            <person name="Klenk H.-P."/>
        </authorList>
    </citation>
    <scope>NUCLEOTIDE SEQUENCE [LARGE SCALE GENOMIC DNA]</scope>
    <source>
        <strain evidence="3 4">DSM 22083</strain>
    </source>
</reference>
<name>A0A7Y9I6L9_9ACTN</name>
<dbReference type="Gene3D" id="1.10.260.40">
    <property type="entry name" value="lambda repressor-like DNA-binding domains"/>
    <property type="match status" value="1"/>
</dbReference>
<dbReference type="SUPFAM" id="SSF47413">
    <property type="entry name" value="lambda repressor-like DNA-binding domains"/>
    <property type="match status" value="1"/>
</dbReference>
<dbReference type="PANTHER" id="PTHR35010:SF2">
    <property type="entry name" value="BLL4672 PROTEIN"/>
    <property type="match status" value="1"/>
</dbReference>
<protein>
    <submittedName>
        <fullName evidence="3">Transcriptional regulator with XRE-family HTH domain</fullName>
    </submittedName>
</protein>
<feature type="region of interest" description="Disordered" evidence="1">
    <location>
        <begin position="271"/>
        <end position="294"/>
    </location>
</feature>
<evidence type="ECO:0000313" key="3">
    <source>
        <dbReference type="EMBL" id="NYE70714.1"/>
    </source>
</evidence>
<dbReference type="SMART" id="SM00530">
    <property type="entry name" value="HTH_XRE"/>
    <property type="match status" value="1"/>
</dbReference>
<feature type="domain" description="HTH cro/C1-type" evidence="2">
    <location>
        <begin position="9"/>
        <end position="81"/>
    </location>
</feature>
<dbReference type="InterPro" id="IPR010982">
    <property type="entry name" value="Lambda_DNA-bd_dom_sf"/>
</dbReference>
<dbReference type="Proteomes" id="UP000569914">
    <property type="component" value="Unassembled WGS sequence"/>
</dbReference>
<dbReference type="InterPro" id="IPR001387">
    <property type="entry name" value="Cro/C1-type_HTH"/>
</dbReference>
<comment type="caution">
    <text evidence="3">The sequence shown here is derived from an EMBL/GenBank/DDBJ whole genome shotgun (WGS) entry which is preliminary data.</text>
</comment>
<dbReference type="RefSeq" id="WP_312878919.1">
    <property type="nucleotide sequence ID" value="NZ_JACCBU010000001.1"/>
</dbReference>
<dbReference type="AlphaFoldDB" id="A0A7Y9I6L9"/>
<dbReference type="Pfam" id="PF13560">
    <property type="entry name" value="HTH_31"/>
    <property type="match status" value="1"/>
</dbReference>
<organism evidence="3 4">
    <name type="scientific">Microlunatus parietis</name>
    <dbReference type="NCBI Taxonomy" id="682979"/>
    <lineage>
        <taxon>Bacteria</taxon>
        <taxon>Bacillati</taxon>
        <taxon>Actinomycetota</taxon>
        <taxon>Actinomycetes</taxon>
        <taxon>Propionibacteriales</taxon>
        <taxon>Propionibacteriaceae</taxon>
        <taxon>Microlunatus</taxon>
    </lineage>
</organism>
<dbReference type="PANTHER" id="PTHR35010">
    <property type="entry name" value="BLL4672 PROTEIN-RELATED"/>
    <property type="match status" value="1"/>
</dbReference>
<evidence type="ECO:0000256" key="1">
    <source>
        <dbReference type="SAM" id="MobiDB-lite"/>
    </source>
</evidence>
<dbReference type="Gene3D" id="3.30.450.180">
    <property type="match status" value="1"/>
</dbReference>
<dbReference type="CDD" id="cd00093">
    <property type="entry name" value="HTH_XRE"/>
    <property type="match status" value="1"/>
</dbReference>
<keyword evidence="4" id="KW-1185">Reference proteome</keyword>
<evidence type="ECO:0000313" key="4">
    <source>
        <dbReference type="Proteomes" id="UP000569914"/>
    </source>
</evidence>
<dbReference type="GO" id="GO:0003677">
    <property type="term" value="F:DNA binding"/>
    <property type="evidence" value="ECO:0007669"/>
    <property type="project" value="InterPro"/>
</dbReference>
<accession>A0A7Y9I6L9</accession>
<sequence>MTGNLFGEFLRARRARLRPVDVGLTSYGRRRVTGLRREEVAVLAGMNADYYARLEQGRERGPSPQILDALSGALQLDDATREHLYRLAGAQPGQAPQPRRTVDPTLKQLLDGYAHTPAFVLNPALDFLTANALACALFSPFQRRDNLALMTFLDPVARRFHRQWSRAAEATVASLRHATGLHPHYPRLNELVRSLVAESAEFAELWRSHAVRGKANDTKELIHPEAGPLSLNYQTFDVPGAYGQQVVVYHAPPNSPTAEALTLLGTLDATRRQNDSAAARNRTRDAASGRPPPS</sequence>
<proteinExistence type="predicted"/>
<dbReference type="Pfam" id="PF17765">
    <property type="entry name" value="MLTR_LBD"/>
    <property type="match status" value="1"/>
</dbReference>
<gene>
    <name evidence="3" type="ORF">BKA15_002043</name>
</gene>